<dbReference type="PANTHER" id="PTHR43205:SF7">
    <property type="entry name" value="PROSTAGLANDIN REDUCTASE 1"/>
    <property type="match status" value="1"/>
</dbReference>
<dbReference type="Pfam" id="PF16884">
    <property type="entry name" value="ADH_N_2"/>
    <property type="match status" value="1"/>
</dbReference>
<comment type="caution">
    <text evidence="3">The sequence shown here is derived from an EMBL/GenBank/DDBJ whole genome shotgun (WGS) entry which is preliminary data.</text>
</comment>
<dbReference type="OrthoDB" id="9805663at2"/>
<organism evidence="3 4">
    <name type="scientific">Amphritea opalescens</name>
    <dbReference type="NCBI Taxonomy" id="2490544"/>
    <lineage>
        <taxon>Bacteria</taxon>
        <taxon>Pseudomonadati</taxon>
        <taxon>Pseudomonadota</taxon>
        <taxon>Gammaproteobacteria</taxon>
        <taxon>Oceanospirillales</taxon>
        <taxon>Oceanospirillaceae</taxon>
        <taxon>Amphritea</taxon>
    </lineage>
</organism>
<keyword evidence="1" id="KW-0560">Oxidoreductase</keyword>
<dbReference type="SUPFAM" id="SSF50129">
    <property type="entry name" value="GroES-like"/>
    <property type="match status" value="1"/>
</dbReference>
<dbReference type="InterPro" id="IPR013149">
    <property type="entry name" value="ADH-like_C"/>
</dbReference>
<dbReference type="SMART" id="SM00829">
    <property type="entry name" value="PKS_ER"/>
    <property type="match status" value="1"/>
</dbReference>
<dbReference type="Gene3D" id="3.40.50.720">
    <property type="entry name" value="NAD(P)-binding Rossmann-like Domain"/>
    <property type="match status" value="1"/>
</dbReference>
<feature type="domain" description="Enoyl reductase (ER)" evidence="2">
    <location>
        <begin position="17"/>
        <end position="343"/>
    </location>
</feature>
<dbReference type="PANTHER" id="PTHR43205">
    <property type="entry name" value="PROSTAGLANDIN REDUCTASE"/>
    <property type="match status" value="1"/>
</dbReference>
<keyword evidence="4" id="KW-1185">Reference proteome</keyword>
<dbReference type="InterPro" id="IPR011032">
    <property type="entry name" value="GroES-like_sf"/>
</dbReference>
<evidence type="ECO:0000259" key="2">
    <source>
        <dbReference type="SMART" id="SM00829"/>
    </source>
</evidence>
<dbReference type="AlphaFoldDB" id="A0A430KM41"/>
<dbReference type="Proteomes" id="UP000283087">
    <property type="component" value="Unassembled WGS sequence"/>
</dbReference>
<dbReference type="Pfam" id="PF00107">
    <property type="entry name" value="ADH_zinc_N"/>
    <property type="match status" value="1"/>
</dbReference>
<sequence>MMTKHQQCWMIKHYASGDLKGTELELVERPIPALTKGEVLIKTIILSLDPSNRIWLSETADYLPQLAIGDVMRGLVIGQVTESRHPHFQTGDYLHTLQGWQEYAVVDGDDLTPEQGTIRFTPHPDIPLDAYASALGLTGWTAFVGLKKIAQLGANDNLLVSGAAGATGLLACQLGKAMHANVVGLAGGAQKCHLLETQFQLDGSIDYKATDNLSEAMAQQFPNGINVFFDNVGGPMLDAALENMAIGGTIVVSGSISQYQKLGDKTQLYGVQNTPMLVTKRLKMQGYLILDHLDEIDHILPELERWLLEEKIQYRNTEVIGLENAQLALPQLFSGRNTGKLVVRVS</sequence>
<gene>
    <name evidence="3" type="ORF">EH243_17045</name>
</gene>
<dbReference type="InterPro" id="IPR020843">
    <property type="entry name" value="ER"/>
</dbReference>
<protein>
    <submittedName>
        <fullName evidence="3">NADP-dependent oxidoreductase</fullName>
    </submittedName>
</protein>
<dbReference type="EMBL" id="RQXW01000021">
    <property type="protein sequence ID" value="RTE64526.1"/>
    <property type="molecule type" value="Genomic_DNA"/>
</dbReference>
<dbReference type="InterPro" id="IPR041694">
    <property type="entry name" value="ADH_N_2"/>
</dbReference>
<reference evidence="3 4" key="1">
    <citation type="submission" date="2018-11" db="EMBL/GenBank/DDBJ databases">
        <title>The draft genome sequence of Amphritea opalescens ANRC-JH13T.</title>
        <authorList>
            <person name="Fang Z."/>
            <person name="Zhang Y."/>
            <person name="Han X."/>
        </authorList>
    </citation>
    <scope>NUCLEOTIDE SEQUENCE [LARGE SCALE GENOMIC DNA]</scope>
    <source>
        <strain evidence="3 4">ANRC-JH13</strain>
    </source>
</reference>
<dbReference type="CDD" id="cd05288">
    <property type="entry name" value="PGDH"/>
    <property type="match status" value="1"/>
</dbReference>
<dbReference type="RefSeq" id="WP_126159862.1">
    <property type="nucleotide sequence ID" value="NZ_RQXW01000021.1"/>
</dbReference>
<evidence type="ECO:0000313" key="3">
    <source>
        <dbReference type="EMBL" id="RTE64526.1"/>
    </source>
</evidence>
<dbReference type="FunFam" id="3.40.50.720:FF:000121">
    <property type="entry name" value="Prostaglandin reductase 2"/>
    <property type="match status" value="1"/>
</dbReference>
<dbReference type="InterPro" id="IPR036291">
    <property type="entry name" value="NAD(P)-bd_dom_sf"/>
</dbReference>
<dbReference type="SUPFAM" id="SSF51735">
    <property type="entry name" value="NAD(P)-binding Rossmann-fold domains"/>
    <property type="match status" value="1"/>
</dbReference>
<proteinExistence type="predicted"/>
<name>A0A430KM41_9GAMM</name>
<dbReference type="InterPro" id="IPR045010">
    <property type="entry name" value="MDR_fam"/>
</dbReference>
<accession>A0A430KM41</accession>
<evidence type="ECO:0000313" key="4">
    <source>
        <dbReference type="Proteomes" id="UP000283087"/>
    </source>
</evidence>
<dbReference type="GO" id="GO:0016628">
    <property type="term" value="F:oxidoreductase activity, acting on the CH-CH group of donors, NAD or NADP as acceptor"/>
    <property type="evidence" value="ECO:0007669"/>
    <property type="project" value="InterPro"/>
</dbReference>
<evidence type="ECO:0000256" key="1">
    <source>
        <dbReference type="ARBA" id="ARBA00023002"/>
    </source>
</evidence>
<dbReference type="Gene3D" id="3.90.180.10">
    <property type="entry name" value="Medium-chain alcohol dehydrogenases, catalytic domain"/>
    <property type="match status" value="1"/>
</dbReference>